<sequence length="296" mass="32952">MHATNGVSWAQSGQWQTLKAALHESTPQGAYEWLEMIGAGCPLTLSFDGCVESADDVLGLTIAGALLRSVGHRYRGSRSADETSETQFERYYSYLVQAKNALEQALNLDRHNGLAAAVYMLISTDPVEDGQKEIAEARLLDARNVPLAGYMNLLKANLEKWGGSHEDMFRIARSRLGKDQPLQNALIAYAHVERELFYSMFDESPEAAQLAKQYYQGAVLDELRTASQIILNAHDVDPAEQKLADSWMIIALTYAGETKLALRHLRRQKGYKGGAWLQIGNATLFKFILRLQGIFV</sequence>
<proteinExistence type="predicted"/>
<gene>
    <name evidence="1" type="ordered locus">Astex_0975</name>
</gene>
<dbReference type="HOGENOM" id="CLU_938920_0_0_5"/>
<keyword evidence="2" id="KW-1185">Reference proteome</keyword>
<dbReference type="Proteomes" id="UP000001492">
    <property type="component" value="Chromosome 1"/>
</dbReference>
<dbReference type="KEGG" id="aex:Astex_0975"/>
<dbReference type="AlphaFoldDB" id="E8RLN9"/>
<dbReference type="EMBL" id="CP002395">
    <property type="protein sequence ID" value="ADU12656.1"/>
    <property type="molecule type" value="Genomic_DNA"/>
</dbReference>
<accession>E8RLN9</accession>
<name>E8RLN9_ASTEC</name>
<reference evidence="2" key="1">
    <citation type="submission" date="2010-12" db="EMBL/GenBank/DDBJ databases">
        <title>Complete sequence of chromosome 1 of Asticcacaulis excentricus CB 48.</title>
        <authorList>
            <consortium name="US DOE Joint Genome Institute"/>
            <person name="Lucas S."/>
            <person name="Copeland A."/>
            <person name="Lapidus A."/>
            <person name="Cheng J.-F."/>
            <person name="Bruce D."/>
            <person name="Goodwin L."/>
            <person name="Pitluck S."/>
            <person name="Teshima H."/>
            <person name="Davenport K."/>
            <person name="Detter J.C."/>
            <person name="Han C."/>
            <person name="Tapia R."/>
            <person name="Land M."/>
            <person name="Hauser L."/>
            <person name="Jeffries C."/>
            <person name="Kyrpides N."/>
            <person name="Ivanova N."/>
            <person name="Ovchinnikova G."/>
            <person name="Brun Y.V."/>
            <person name="Woyke T."/>
        </authorList>
    </citation>
    <scope>NUCLEOTIDE SEQUENCE [LARGE SCALE GENOMIC DNA]</scope>
    <source>
        <strain evidence="2">ATCC 15261 / DSM 4724 / KCTC 12464 / NCIMB 9791 / VKM B-1370 / CB 48</strain>
    </source>
</reference>
<protein>
    <submittedName>
        <fullName evidence="1">Uncharacterized protein</fullName>
    </submittedName>
</protein>
<evidence type="ECO:0000313" key="2">
    <source>
        <dbReference type="Proteomes" id="UP000001492"/>
    </source>
</evidence>
<organism evidence="1 2">
    <name type="scientific">Asticcacaulis excentricus (strain ATCC 15261 / DSM 4724 / KCTC 12464 / NCIMB 9791 / VKM B-1370 / CB 48)</name>
    <dbReference type="NCBI Taxonomy" id="573065"/>
    <lineage>
        <taxon>Bacteria</taxon>
        <taxon>Pseudomonadati</taxon>
        <taxon>Pseudomonadota</taxon>
        <taxon>Alphaproteobacteria</taxon>
        <taxon>Caulobacterales</taxon>
        <taxon>Caulobacteraceae</taxon>
        <taxon>Asticcacaulis</taxon>
    </lineage>
</organism>
<evidence type="ECO:0000313" key="1">
    <source>
        <dbReference type="EMBL" id="ADU12656.1"/>
    </source>
</evidence>